<feature type="transmembrane region" description="Helical" evidence="1">
    <location>
        <begin position="41"/>
        <end position="60"/>
    </location>
</feature>
<keyword evidence="1" id="KW-0812">Transmembrane</keyword>
<dbReference type="PIRSF" id="PIRSF015921">
    <property type="entry name" value="FA_sphinglp_des"/>
    <property type="match status" value="1"/>
</dbReference>
<dbReference type="PANTHER" id="PTHR19353">
    <property type="entry name" value="FATTY ACID DESATURASE 2"/>
    <property type="match status" value="1"/>
</dbReference>
<keyword evidence="1" id="KW-1133">Transmembrane helix</keyword>
<dbReference type="RefSeq" id="WP_322440162.1">
    <property type="nucleotide sequence ID" value="NZ_JAXOTQ010000010.1"/>
</dbReference>
<dbReference type="Pfam" id="PF00487">
    <property type="entry name" value="FA_desaturase"/>
    <property type="match status" value="1"/>
</dbReference>
<dbReference type="Proteomes" id="UP001290101">
    <property type="component" value="Unassembled WGS sequence"/>
</dbReference>
<dbReference type="PANTHER" id="PTHR19353:SF19">
    <property type="entry name" value="DELTA(5) FATTY ACID DESATURASE C-RELATED"/>
    <property type="match status" value="1"/>
</dbReference>
<keyword evidence="3" id="KW-0560">Oxidoreductase</keyword>
<feature type="transmembrane region" description="Helical" evidence="1">
    <location>
        <begin position="99"/>
        <end position="120"/>
    </location>
</feature>
<feature type="transmembrane region" description="Helical" evidence="1">
    <location>
        <begin position="66"/>
        <end position="87"/>
    </location>
</feature>
<dbReference type="GO" id="GO:0016491">
    <property type="term" value="F:oxidoreductase activity"/>
    <property type="evidence" value="ECO:0007669"/>
    <property type="project" value="UniProtKB-KW"/>
</dbReference>
<feature type="transmembrane region" description="Helical" evidence="1">
    <location>
        <begin position="202"/>
        <end position="220"/>
    </location>
</feature>
<comment type="caution">
    <text evidence="3">The sequence shown here is derived from an EMBL/GenBank/DDBJ whole genome shotgun (WGS) entry which is preliminary data.</text>
</comment>
<feature type="transmembrane region" description="Helical" evidence="1">
    <location>
        <begin position="226"/>
        <end position="245"/>
    </location>
</feature>
<dbReference type="InterPro" id="IPR012171">
    <property type="entry name" value="Fatty_acid_desaturase"/>
</dbReference>
<protein>
    <submittedName>
        <fullName evidence="3">Acyl-CoA desaturase</fullName>
        <ecNumber evidence="3">1.14.19.-</ecNumber>
    </submittedName>
</protein>
<dbReference type="CDD" id="cd03506">
    <property type="entry name" value="Delta6-FADS-like"/>
    <property type="match status" value="1"/>
</dbReference>
<reference evidence="3 4" key="1">
    <citation type="submission" date="2023-12" db="EMBL/GenBank/DDBJ databases">
        <title>Micromonospora sp. nov., isolated from Atacama Desert.</title>
        <authorList>
            <person name="Carro L."/>
            <person name="Golinska P."/>
            <person name="Klenk H.-P."/>
            <person name="Goodfellow M."/>
        </authorList>
    </citation>
    <scope>NUCLEOTIDE SEQUENCE [LARGE SCALE GENOMIC DNA]</scope>
    <source>
        <strain evidence="3 4">4G53</strain>
    </source>
</reference>
<gene>
    <name evidence="3" type="ORF">U2F25_09625</name>
</gene>
<keyword evidence="4" id="KW-1185">Reference proteome</keyword>
<evidence type="ECO:0000313" key="3">
    <source>
        <dbReference type="EMBL" id="MDZ5489720.1"/>
    </source>
</evidence>
<feature type="domain" description="Fatty acid desaturase" evidence="2">
    <location>
        <begin position="65"/>
        <end position="324"/>
    </location>
</feature>
<keyword evidence="1" id="KW-0472">Membrane</keyword>
<dbReference type="EMBL" id="JAXOTQ010000010">
    <property type="protein sequence ID" value="MDZ5489720.1"/>
    <property type="molecule type" value="Genomic_DNA"/>
</dbReference>
<evidence type="ECO:0000313" key="4">
    <source>
        <dbReference type="Proteomes" id="UP001290101"/>
    </source>
</evidence>
<name>A0ABU5JAW3_9ACTN</name>
<sequence>MGVIRVSDTNLGARSGRGSEYADLSRLVRGAGLLHRRPGHYALRMGLVLGCLGVAGVVLVRLGQSWWQTVVAAFLAVIFAQAGFIGHDAGHRQIFRSRTANDVVGLLFGNLLIGLSYGWWVDKHNRHHAHPNTEGHDPDIVVAPLSFTPGQAEARRGLGAVFVRHQATLFFPLLLLEGPHLHAASVKAVLGRGRLKHRPIEASLLALHIVGYLTAVFLLLNRPQAIVFILVNQGLFGLYLGCSFAPNHKGMPILSEAGALDYLRRQVLTSRNVRGGWLIDVLLGGLNYQIEHHLFPSMPRPNLRRAQPLIRQFCIAHGVPYHETTLTRSWAQALQHLRTVGKRPTQPGTDRH</sequence>
<organism evidence="3 4">
    <name type="scientific">Micromonospora sicca</name>
    <dbReference type="NCBI Taxonomy" id="2202420"/>
    <lineage>
        <taxon>Bacteria</taxon>
        <taxon>Bacillati</taxon>
        <taxon>Actinomycetota</taxon>
        <taxon>Actinomycetes</taxon>
        <taxon>Micromonosporales</taxon>
        <taxon>Micromonosporaceae</taxon>
        <taxon>Micromonospora</taxon>
    </lineage>
</organism>
<evidence type="ECO:0000256" key="1">
    <source>
        <dbReference type="SAM" id="Phobius"/>
    </source>
</evidence>
<evidence type="ECO:0000259" key="2">
    <source>
        <dbReference type="Pfam" id="PF00487"/>
    </source>
</evidence>
<accession>A0ABU5JAW3</accession>
<dbReference type="InterPro" id="IPR005804">
    <property type="entry name" value="FA_desaturase_dom"/>
</dbReference>
<dbReference type="EC" id="1.14.19.-" evidence="3"/>
<proteinExistence type="predicted"/>